<feature type="region of interest" description="Disordered" evidence="1">
    <location>
        <begin position="284"/>
        <end position="311"/>
    </location>
</feature>
<name>G8JS17_ERECY</name>
<organism evidence="2 3">
    <name type="scientific">Eremothecium cymbalariae (strain CBS 270.75 / DBVPG 7215 / KCTC 17166 / NRRL Y-17582)</name>
    <name type="common">Yeast</name>
    <dbReference type="NCBI Taxonomy" id="931890"/>
    <lineage>
        <taxon>Eukaryota</taxon>
        <taxon>Fungi</taxon>
        <taxon>Dikarya</taxon>
        <taxon>Ascomycota</taxon>
        <taxon>Saccharomycotina</taxon>
        <taxon>Saccharomycetes</taxon>
        <taxon>Saccharomycetales</taxon>
        <taxon>Saccharomycetaceae</taxon>
        <taxon>Eremothecium</taxon>
    </lineage>
</organism>
<dbReference type="EMBL" id="CP002499">
    <property type="protein sequence ID" value="AET38936.1"/>
    <property type="molecule type" value="Genomic_DNA"/>
</dbReference>
<evidence type="ECO:0000313" key="2">
    <source>
        <dbReference type="EMBL" id="AET38936.1"/>
    </source>
</evidence>
<evidence type="ECO:0000256" key="1">
    <source>
        <dbReference type="SAM" id="MobiDB-lite"/>
    </source>
</evidence>
<reference evidence="3" key="1">
    <citation type="journal article" date="2012" name="G3 (Bethesda)">
        <title>Pichia sorbitophila, an interspecies yeast hybrid reveals early steps of genome resolution following polyploidization.</title>
        <authorList>
            <person name="Leh Louis V."/>
            <person name="Despons L."/>
            <person name="Friedrich A."/>
            <person name="Martin T."/>
            <person name="Durrens P."/>
            <person name="Casaregola S."/>
            <person name="Neuveglise C."/>
            <person name="Fairhead C."/>
            <person name="Marck C."/>
            <person name="Cruz J.A."/>
            <person name="Straub M.L."/>
            <person name="Kugler V."/>
            <person name="Sacerdot C."/>
            <person name="Uzunov Z."/>
            <person name="Thierry A."/>
            <person name="Weiss S."/>
            <person name="Bleykasten C."/>
            <person name="De Montigny J."/>
            <person name="Jacques N."/>
            <person name="Jung P."/>
            <person name="Lemaire M."/>
            <person name="Mallet S."/>
            <person name="Morel G."/>
            <person name="Richard G.F."/>
            <person name="Sarkar A."/>
            <person name="Savel G."/>
            <person name="Schacherer J."/>
            <person name="Seret M.L."/>
            <person name="Talla E."/>
            <person name="Samson G."/>
            <person name="Jubin C."/>
            <person name="Poulain J."/>
            <person name="Vacherie B."/>
            <person name="Barbe V."/>
            <person name="Pelletier E."/>
            <person name="Sherman D.J."/>
            <person name="Westhof E."/>
            <person name="Weissenbach J."/>
            <person name="Baret P.V."/>
            <person name="Wincker P."/>
            <person name="Gaillardin C."/>
            <person name="Dujon B."/>
            <person name="Souciet J.L."/>
        </authorList>
    </citation>
    <scope>NUCLEOTIDE SEQUENCE [LARGE SCALE GENOMIC DNA]</scope>
    <source>
        <strain evidence="3">CBS 270.75 / DBVPG 7215 / KCTC 17166 / NRRL Y-17582</strain>
    </source>
</reference>
<dbReference type="KEGG" id="erc:Ecym_3452"/>
<sequence>MRDDTSKKSGKVDENGVGQCISRGTVRLGPYEETANTQKSTSNFIPTMVLEKSASGTQPATGALDFDCNDLGNPDDLEFANLMSENDEMMCRIERLDQSTQEQISKADKALKSAKPSFFSKLFPSFSTVTSGYLNGFQSGFNLTSSAIVTEASPAFVAGQLQPTRRRKFLNRLTSWVKTSHLIGDVSIRSCTVQLNGSANNSAWLASSGIPGTSGSDRLVLSNGRARVSPIDDGNQIKLFTPMLMRARGYHSRSRSLRGLQSRGLFEKMRKGVLFCHNRRKSKSFHSSRTGYSKMSSNSESDTMKRPKAGSTSNISFEACGNLITI</sequence>
<protein>
    <submittedName>
        <fullName evidence="2">Uncharacterized protein</fullName>
    </submittedName>
</protein>
<dbReference type="HOGENOM" id="CLU_877090_0_0_1"/>
<dbReference type="OMA" id="SENDEMM"/>
<proteinExistence type="predicted"/>
<gene>
    <name evidence="2" type="ordered locus">Ecym_3452</name>
</gene>
<dbReference type="OrthoDB" id="4058218at2759"/>
<dbReference type="RefSeq" id="XP_003645753.1">
    <property type="nucleotide sequence ID" value="XM_003645705.1"/>
</dbReference>
<dbReference type="InParanoid" id="G8JS17"/>
<accession>G8JS17</accession>
<dbReference type="Proteomes" id="UP000006790">
    <property type="component" value="Chromosome 3"/>
</dbReference>
<feature type="compositionally biased region" description="Polar residues" evidence="1">
    <location>
        <begin position="287"/>
        <end position="301"/>
    </location>
</feature>
<evidence type="ECO:0000313" key="3">
    <source>
        <dbReference type="Proteomes" id="UP000006790"/>
    </source>
</evidence>
<dbReference type="GeneID" id="11469018"/>
<dbReference type="AlphaFoldDB" id="G8JS17"/>
<keyword evidence="3" id="KW-1185">Reference proteome</keyword>